<gene>
    <name evidence="11" type="ORF">OSB52_01455</name>
</gene>
<keyword evidence="12" id="KW-1185">Reference proteome</keyword>
<keyword evidence="4" id="KW-0808">Transferase</keyword>
<sequence length="298" mass="32986">MPPGVPESTDAPRPTLSVVVPAYNEEESIAECLGRLVAQPEITEIVVVDNNSTDRSRQIVDSLALEHTRIHVVTEPRQGLVFARNRGLDAATGDLIARIDADTRVGPTWAQTIIDFFTADTARSWSALCGRGEAYGVPLAGRFDRWKIRVHPLGRRQAHRAVTEIPVLYGSNMVLRREVWATIRTRVSMRRDIFEDVDMGLCVTESGGRNAFLASLTVGVSSRRMETGVMSFVTYMSFLPRTFALHRRVALAAGTALVYVPALTVVHAMRLVAIRLYDVETGRFSTSPRQLASDRVLP</sequence>
<dbReference type="InterPro" id="IPR029044">
    <property type="entry name" value="Nucleotide-diphossugar_trans"/>
</dbReference>
<dbReference type="Pfam" id="PF00535">
    <property type="entry name" value="Glycos_transf_2"/>
    <property type="match status" value="1"/>
</dbReference>
<protein>
    <recommendedName>
        <fullName evidence="9">4,4'-diaponeurosporenoate glycosyltransferase</fullName>
    </recommendedName>
</protein>
<dbReference type="Gene3D" id="3.90.550.10">
    <property type="entry name" value="Spore Coat Polysaccharide Biosynthesis Protein SpsA, Chain A"/>
    <property type="match status" value="1"/>
</dbReference>
<comment type="subcellular location">
    <subcellularLocation>
        <location evidence="1">Cell membrane</location>
    </subcellularLocation>
</comment>
<dbReference type="EMBL" id="JAPKFM010000001">
    <property type="protein sequence ID" value="MCX2962752.1"/>
    <property type="molecule type" value="Genomic_DNA"/>
</dbReference>
<comment type="similarity">
    <text evidence="8">Belongs to the glycosyltransferase 2 family. CrtQ subfamily.</text>
</comment>
<keyword evidence="2" id="KW-1003">Cell membrane</keyword>
<feature type="domain" description="Glycosyltransferase 2-like" evidence="10">
    <location>
        <begin position="17"/>
        <end position="179"/>
    </location>
</feature>
<evidence type="ECO:0000313" key="11">
    <source>
        <dbReference type="EMBL" id="MCX2962752.1"/>
    </source>
</evidence>
<keyword evidence="5" id="KW-0472">Membrane</keyword>
<evidence type="ECO:0000256" key="2">
    <source>
        <dbReference type="ARBA" id="ARBA00022475"/>
    </source>
</evidence>
<evidence type="ECO:0000256" key="8">
    <source>
        <dbReference type="ARBA" id="ARBA00038120"/>
    </source>
</evidence>
<dbReference type="InterPro" id="IPR001173">
    <property type="entry name" value="Glyco_trans_2-like"/>
</dbReference>
<evidence type="ECO:0000259" key="10">
    <source>
        <dbReference type="Pfam" id="PF00535"/>
    </source>
</evidence>
<reference evidence="11" key="1">
    <citation type="submission" date="2022-10" db="EMBL/GenBank/DDBJ databases">
        <title>WGS of marine actinomycetes from Thailand.</title>
        <authorList>
            <person name="Thawai C."/>
        </authorList>
    </citation>
    <scope>NUCLEOTIDE SEQUENCE</scope>
    <source>
        <strain evidence="11">SW21</strain>
    </source>
</reference>
<evidence type="ECO:0000256" key="1">
    <source>
        <dbReference type="ARBA" id="ARBA00004236"/>
    </source>
</evidence>
<dbReference type="GO" id="GO:0016757">
    <property type="term" value="F:glycosyltransferase activity"/>
    <property type="evidence" value="ECO:0007669"/>
    <property type="project" value="UniProtKB-KW"/>
</dbReference>
<evidence type="ECO:0000256" key="4">
    <source>
        <dbReference type="ARBA" id="ARBA00022679"/>
    </source>
</evidence>
<comment type="pathway">
    <text evidence="7">Carotenoid biosynthesis; staphyloxanthin biosynthesis; staphyloxanthin from farnesyl diphosphate: step 4/5.</text>
</comment>
<evidence type="ECO:0000256" key="6">
    <source>
        <dbReference type="ARBA" id="ARBA00037281"/>
    </source>
</evidence>
<evidence type="ECO:0000313" key="12">
    <source>
        <dbReference type="Proteomes" id="UP001143347"/>
    </source>
</evidence>
<name>A0A9X3D3G2_9ACTN</name>
<comment type="caution">
    <text evidence="11">The sequence shown here is derived from an EMBL/GenBank/DDBJ whole genome shotgun (WGS) entry which is preliminary data.</text>
</comment>
<accession>A0A9X3D3G2</accession>
<evidence type="ECO:0000256" key="5">
    <source>
        <dbReference type="ARBA" id="ARBA00023136"/>
    </source>
</evidence>
<evidence type="ECO:0000256" key="3">
    <source>
        <dbReference type="ARBA" id="ARBA00022676"/>
    </source>
</evidence>
<dbReference type="PANTHER" id="PTHR43646:SF2">
    <property type="entry name" value="GLYCOSYLTRANSFERASE 2-LIKE DOMAIN-CONTAINING PROTEIN"/>
    <property type="match status" value="1"/>
</dbReference>
<comment type="function">
    <text evidence="6">Catalyzes the glycosylation of 4,4'-diaponeurosporenoate, i.e. the esterification of glucose at the C1'' position with the carboxyl group of 4,4'-diaponeurosporenic acid, to form glycosyl-4,4'-diaponeurosporenoate. This is a step in the biosynthesis of staphyloxanthin, an orange pigment present in most staphylococci strains.</text>
</comment>
<dbReference type="CDD" id="cd00761">
    <property type="entry name" value="Glyco_tranf_GTA_type"/>
    <property type="match status" value="1"/>
</dbReference>
<dbReference type="GO" id="GO:0005886">
    <property type="term" value="C:plasma membrane"/>
    <property type="evidence" value="ECO:0007669"/>
    <property type="project" value="UniProtKB-SubCell"/>
</dbReference>
<dbReference type="RefSeq" id="WP_266059791.1">
    <property type="nucleotide sequence ID" value="NZ_JAPKFM010000001.1"/>
</dbReference>
<evidence type="ECO:0000256" key="7">
    <source>
        <dbReference type="ARBA" id="ARBA00037904"/>
    </source>
</evidence>
<evidence type="ECO:0000256" key="9">
    <source>
        <dbReference type="ARBA" id="ARBA00040345"/>
    </source>
</evidence>
<dbReference type="PANTHER" id="PTHR43646">
    <property type="entry name" value="GLYCOSYLTRANSFERASE"/>
    <property type="match status" value="1"/>
</dbReference>
<dbReference type="Proteomes" id="UP001143347">
    <property type="component" value="Unassembled WGS sequence"/>
</dbReference>
<proteinExistence type="inferred from homology"/>
<dbReference type="SUPFAM" id="SSF53448">
    <property type="entry name" value="Nucleotide-diphospho-sugar transferases"/>
    <property type="match status" value="1"/>
</dbReference>
<dbReference type="AlphaFoldDB" id="A0A9X3D3G2"/>
<keyword evidence="3" id="KW-0328">Glycosyltransferase</keyword>
<organism evidence="11 12">
    <name type="scientific">Gordonia aquimaris</name>
    <dbReference type="NCBI Taxonomy" id="2984863"/>
    <lineage>
        <taxon>Bacteria</taxon>
        <taxon>Bacillati</taxon>
        <taxon>Actinomycetota</taxon>
        <taxon>Actinomycetes</taxon>
        <taxon>Mycobacteriales</taxon>
        <taxon>Gordoniaceae</taxon>
        <taxon>Gordonia</taxon>
    </lineage>
</organism>